<gene>
    <name evidence="3" type="ORF">GCM10023147_28510</name>
</gene>
<protein>
    <submittedName>
        <fullName evidence="3">Long-chain fatty acid--CoA ligase</fullName>
    </submittedName>
</protein>
<dbReference type="NCBIfam" id="NF004837">
    <property type="entry name" value="PRK06187.1"/>
    <property type="match status" value="1"/>
</dbReference>
<evidence type="ECO:0000259" key="2">
    <source>
        <dbReference type="Pfam" id="PF13193"/>
    </source>
</evidence>
<feature type="domain" description="AMP-dependent synthetase/ligase" evidence="1">
    <location>
        <begin position="8"/>
        <end position="372"/>
    </location>
</feature>
<proteinExistence type="predicted"/>
<dbReference type="CDD" id="cd17631">
    <property type="entry name" value="FACL_FadD13-like"/>
    <property type="match status" value="1"/>
</dbReference>
<dbReference type="SUPFAM" id="SSF56801">
    <property type="entry name" value="Acetyl-CoA synthetase-like"/>
    <property type="match status" value="1"/>
</dbReference>
<name>A0ABP8JSD7_9ACTN</name>
<dbReference type="InterPro" id="IPR042099">
    <property type="entry name" value="ANL_N_sf"/>
</dbReference>
<keyword evidence="3" id="KW-0436">Ligase</keyword>
<accession>A0ABP8JSD7</accession>
<dbReference type="Gene3D" id="3.40.50.12780">
    <property type="entry name" value="N-terminal domain of ligase-like"/>
    <property type="match status" value="1"/>
</dbReference>
<evidence type="ECO:0000259" key="1">
    <source>
        <dbReference type="Pfam" id="PF00501"/>
    </source>
</evidence>
<keyword evidence="4" id="KW-1185">Reference proteome</keyword>
<dbReference type="InterPro" id="IPR025110">
    <property type="entry name" value="AMP-bd_C"/>
</dbReference>
<dbReference type="InterPro" id="IPR020845">
    <property type="entry name" value="AMP-binding_CS"/>
</dbReference>
<dbReference type="Proteomes" id="UP001500635">
    <property type="component" value="Unassembled WGS sequence"/>
</dbReference>
<reference evidence="4" key="1">
    <citation type="journal article" date="2019" name="Int. J. Syst. Evol. Microbiol.">
        <title>The Global Catalogue of Microorganisms (GCM) 10K type strain sequencing project: providing services to taxonomists for standard genome sequencing and annotation.</title>
        <authorList>
            <consortium name="The Broad Institute Genomics Platform"/>
            <consortium name="The Broad Institute Genome Sequencing Center for Infectious Disease"/>
            <person name="Wu L."/>
            <person name="Ma J."/>
        </authorList>
    </citation>
    <scope>NUCLEOTIDE SEQUENCE [LARGE SCALE GENOMIC DNA]</scope>
    <source>
        <strain evidence="4">JCM 17688</strain>
    </source>
</reference>
<dbReference type="InterPro" id="IPR000873">
    <property type="entry name" value="AMP-dep_synth/lig_dom"/>
</dbReference>
<dbReference type="Gene3D" id="3.30.300.30">
    <property type="match status" value="1"/>
</dbReference>
<comment type="caution">
    <text evidence="3">The sequence shown here is derived from an EMBL/GenBank/DDBJ whole genome shotgun (WGS) entry which is preliminary data.</text>
</comment>
<dbReference type="InterPro" id="IPR045851">
    <property type="entry name" value="AMP-bd_C_sf"/>
</dbReference>
<sequence>MYLTQPLHRALQQYPDRAATIDGARQRTFREHVERVARLAGGLRSLGVQPGDRVAMMGRNSDSYLEYLMAVPWADAVLVPVNTRWSEIEVVDSLIDSEVEILLVDDAYVETGVAIQARCPGLRHVIHVGSGDHPEQWIDYETLLADSAPVEDARRSGDALAALFYTGGTTGRAKGVMLSHANLVTSALGCAATGFWTTPNGRFLHSAPMFHLADLCLWAAHSLAGNTHVIVPGFDARRVLDTVEEHRVTDLFLVPTMIQMLIDHPSFGDHDLSSLKRFNYGASPISPEVLDRTLRLFPDVELGQAYGMTELSPVATLLDPETHRSGTSRRFSAGRAAPHSEVRVVDVDGVDMPLGEVGEIVSRGGHVMLGYWKQPEATAAVLRDGWMHTGDAGYLDDEGYLFVVDRIKDMIVTGGENVYSAEVEKALYGHPAVESCAVVGMPDQTYGERVHAVVVLRPGATATADELRAHVKTLLAGYKAPRSVDFVDALPMSGAGKILKRRLRRTTATNGA</sequence>
<dbReference type="PROSITE" id="PS00455">
    <property type="entry name" value="AMP_BINDING"/>
    <property type="match status" value="1"/>
</dbReference>
<dbReference type="Pfam" id="PF13193">
    <property type="entry name" value="AMP-binding_C"/>
    <property type="match status" value="1"/>
</dbReference>
<evidence type="ECO:0000313" key="3">
    <source>
        <dbReference type="EMBL" id="GAA4395362.1"/>
    </source>
</evidence>
<dbReference type="Pfam" id="PF00501">
    <property type="entry name" value="AMP-binding"/>
    <property type="match status" value="1"/>
</dbReference>
<dbReference type="PANTHER" id="PTHR43767">
    <property type="entry name" value="LONG-CHAIN-FATTY-ACID--COA LIGASE"/>
    <property type="match status" value="1"/>
</dbReference>
<feature type="domain" description="AMP-binding enzyme C-terminal" evidence="2">
    <location>
        <begin position="422"/>
        <end position="497"/>
    </location>
</feature>
<dbReference type="InterPro" id="IPR050237">
    <property type="entry name" value="ATP-dep_AMP-bd_enzyme"/>
</dbReference>
<evidence type="ECO:0000313" key="4">
    <source>
        <dbReference type="Proteomes" id="UP001500635"/>
    </source>
</evidence>
<dbReference type="EMBL" id="BAABFR010000042">
    <property type="protein sequence ID" value="GAA4395362.1"/>
    <property type="molecule type" value="Genomic_DNA"/>
</dbReference>
<dbReference type="RefSeq" id="WP_344996968.1">
    <property type="nucleotide sequence ID" value="NZ_BAABFR010000042.1"/>
</dbReference>
<dbReference type="GO" id="GO:0016874">
    <property type="term" value="F:ligase activity"/>
    <property type="evidence" value="ECO:0007669"/>
    <property type="project" value="UniProtKB-KW"/>
</dbReference>
<dbReference type="PANTHER" id="PTHR43767:SF1">
    <property type="entry name" value="NONRIBOSOMAL PEPTIDE SYNTHASE PES1 (EUROFUNG)-RELATED"/>
    <property type="match status" value="1"/>
</dbReference>
<organism evidence="3 4">
    <name type="scientific">Tsukamurella soli</name>
    <dbReference type="NCBI Taxonomy" id="644556"/>
    <lineage>
        <taxon>Bacteria</taxon>
        <taxon>Bacillati</taxon>
        <taxon>Actinomycetota</taxon>
        <taxon>Actinomycetes</taxon>
        <taxon>Mycobacteriales</taxon>
        <taxon>Tsukamurellaceae</taxon>
        <taxon>Tsukamurella</taxon>
    </lineage>
</organism>